<keyword evidence="6" id="KW-1185">Reference proteome</keyword>
<evidence type="ECO:0000259" key="4">
    <source>
        <dbReference type="Pfam" id="PF09398"/>
    </source>
</evidence>
<comment type="caution">
    <text evidence="5">The sequence shown here is derived from an EMBL/GenBank/DDBJ whole genome shotgun (WGS) entry which is preliminary data.</text>
</comment>
<accession>A0A5N5SZJ3</accession>
<feature type="region of interest" description="Disordered" evidence="3">
    <location>
        <begin position="194"/>
        <end position="368"/>
    </location>
</feature>
<feature type="compositionally biased region" description="Low complexity" evidence="3">
    <location>
        <begin position="335"/>
        <end position="346"/>
    </location>
</feature>
<feature type="compositionally biased region" description="Basic and acidic residues" evidence="3">
    <location>
        <begin position="194"/>
        <end position="209"/>
    </location>
</feature>
<dbReference type="OrthoDB" id="2160638at2759"/>
<evidence type="ECO:0000313" key="5">
    <source>
        <dbReference type="EMBL" id="KAB7499328.1"/>
    </source>
</evidence>
<feature type="compositionally biased region" description="Basic and acidic residues" evidence="3">
    <location>
        <begin position="296"/>
        <end position="313"/>
    </location>
</feature>
<evidence type="ECO:0000313" key="6">
    <source>
        <dbReference type="Proteomes" id="UP000326759"/>
    </source>
</evidence>
<gene>
    <name evidence="5" type="primary">Fgfr1op</name>
    <name evidence="5" type="ORF">Anas_04585</name>
</gene>
<dbReference type="Gene3D" id="1.20.960.40">
    <property type="match status" value="1"/>
</dbReference>
<protein>
    <submittedName>
        <fullName evidence="5">FGFR1 oncogene partner</fullName>
    </submittedName>
</protein>
<feature type="compositionally biased region" description="Basic and acidic residues" evidence="3">
    <location>
        <begin position="347"/>
        <end position="359"/>
    </location>
</feature>
<dbReference type="Proteomes" id="UP000326759">
    <property type="component" value="Unassembled WGS sequence"/>
</dbReference>
<feature type="compositionally biased region" description="Acidic residues" evidence="3">
    <location>
        <begin position="314"/>
        <end position="334"/>
    </location>
</feature>
<dbReference type="PANTHER" id="PTHR15431">
    <property type="entry name" value="FGFR1 ONCOGENE PARTNER/LISH DOMAIN-CONTAINING PROTEIN"/>
    <property type="match status" value="1"/>
</dbReference>
<dbReference type="PANTHER" id="PTHR15431:SF9">
    <property type="entry name" value="CENTROSOMAL PROTEIN 43"/>
    <property type="match status" value="1"/>
</dbReference>
<proteinExistence type="predicted"/>
<evidence type="ECO:0000256" key="3">
    <source>
        <dbReference type="SAM" id="MobiDB-lite"/>
    </source>
</evidence>
<dbReference type="GO" id="GO:0005813">
    <property type="term" value="C:centrosome"/>
    <property type="evidence" value="ECO:0007669"/>
    <property type="project" value="TreeGrafter"/>
</dbReference>
<organism evidence="5 6">
    <name type="scientific">Armadillidium nasatum</name>
    <dbReference type="NCBI Taxonomy" id="96803"/>
    <lineage>
        <taxon>Eukaryota</taxon>
        <taxon>Metazoa</taxon>
        <taxon>Ecdysozoa</taxon>
        <taxon>Arthropoda</taxon>
        <taxon>Crustacea</taxon>
        <taxon>Multicrustacea</taxon>
        <taxon>Malacostraca</taxon>
        <taxon>Eumalacostraca</taxon>
        <taxon>Peracarida</taxon>
        <taxon>Isopoda</taxon>
        <taxon>Oniscidea</taxon>
        <taxon>Crinocheta</taxon>
        <taxon>Armadillidiidae</taxon>
        <taxon>Armadillidium</taxon>
    </lineage>
</organism>
<sequence length="368" mass="40585">MSSISDDDDSGPSLKEMVTKNLEANGILGKLQAQLRASVFLILEEEFQEKNIPIVNQKTNQLLSTSLGKVAISLVQDFLQCLNLEFTLSVFSPETKSVVTENSVNREYLNKELGCKPSDNYPYLLQLIEDTQNAQNKNIKIDSFASSKETLKSLTKDEKKQEVNQVDAVLSKNLTEIKSSESIDTIDITKKDDSSYVKEKFSDNKESSKKGLSLGSNNTTNPSNHTITSSNSNQSTNNNTLSSISNNDQESEASDKSTLTKSSETEKSVLSGTEKYSEEEFSSGSETKSQTEEESSSLKEKSKTIKSPSKTEEEKSEIEEAVETAEDIEEDISSLDDLLSVNSESSNKTKDISASKEDNTIADYQESL</sequence>
<feature type="domain" description="FGFR1 oncogene partner (FOP) N-terminal dimerisation" evidence="4">
    <location>
        <begin position="52"/>
        <end position="128"/>
    </location>
</feature>
<keyword evidence="2" id="KW-0206">Cytoskeleton</keyword>
<dbReference type="AlphaFoldDB" id="A0A5N5SZJ3"/>
<dbReference type="GO" id="GO:0034453">
    <property type="term" value="P:microtubule anchoring"/>
    <property type="evidence" value="ECO:0007669"/>
    <property type="project" value="InterPro"/>
</dbReference>
<feature type="compositionally biased region" description="Low complexity" evidence="3">
    <location>
        <begin position="210"/>
        <end position="247"/>
    </location>
</feature>
<reference evidence="5 6" key="1">
    <citation type="journal article" date="2019" name="PLoS Biol.">
        <title>Sex chromosomes control vertical transmission of feminizing Wolbachia symbionts in an isopod.</title>
        <authorList>
            <person name="Becking T."/>
            <person name="Chebbi M.A."/>
            <person name="Giraud I."/>
            <person name="Moumen B."/>
            <person name="Laverre T."/>
            <person name="Caubet Y."/>
            <person name="Peccoud J."/>
            <person name="Gilbert C."/>
            <person name="Cordaux R."/>
        </authorList>
    </citation>
    <scope>NUCLEOTIDE SEQUENCE [LARGE SCALE GENOMIC DNA]</scope>
    <source>
        <strain evidence="5">ANa2</strain>
        <tissue evidence="5">Whole body excluding digestive tract and cuticle</tissue>
    </source>
</reference>
<dbReference type="EMBL" id="SEYY01018467">
    <property type="protein sequence ID" value="KAB7499328.1"/>
    <property type="molecule type" value="Genomic_DNA"/>
</dbReference>
<evidence type="ECO:0000256" key="1">
    <source>
        <dbReference type="ARBA" id="ARBA00022490"/>
    </source>
</evidence>
<dbReference type="Pfam" id="PF09398">
    <property type="entry name" value="FOP_dimer"/>
    <property type="match status" value="1"/>
</dbReference>
<dbReference type="InterPro" id="IPR018993">
    <property type="entry name" value="FOP_dimerisation-dom_N"/>
</dbReference>
<evidence type="ECO:0000256" key="2">
    <source>
        <dbReference type="ARBA" id="ARBA00023212"/>
    </source>
</evidence>
<keyword evidence="1" id="KW-0963">Cytoplasm</keyword>
<name>A0A5N5SZJ3_9CRUS</name>